<sequence length="329" mass="39067">MVKYRAIKWKKRSSSKAMRRARGGRRRRRQRRDHFVVPEIHFDLMIEILRRLPAKSLMRFRLHHLHRDCDHLVYSKLQLTSISSNSAESSLEPELTFPGMGGHKMVVRGLILYTLWKQACIYNPTTRQRLILPVLKSNILDQKEPKYVHYFFGHDPVHDHYKIVCTILIHPRDHGKITSEHWVFLLEPRGFWKNVEYDDQPHMPTRDGLCVDGVIYYLAFTRTCRDNVYCFDVRSEEFSNIEAPHEVSVDSGTWSRKSLVLKPCQRHLVDDINNMKLRVHGTGQNNEVILALLWPRYLIYYDLIKNDLRKVNINREITPDQHLYVMSRL</sequence>
<dbReference type="InterPro" id="IPR017451">
    <property type="entry name" value="F-box-assoc_interact_dom"/>
</dbReference>
<evidence type="ECO:0000259" key="1">
    <source>
        <dbReference type="Pfam" id="PF08268"/>
    </source>
</evidence>
<dbReference type="Proteomes" id="UP000824890">
    <property type="component" value="Unassembled WGS sequence"/>
</dbReference>
<evidence type="ECO:0000313" key="2">
    <source>
        <dbReference type="EMBL" id="KAH0856459.1"/>
    </source>
</evidence>
<proteinExistence type="predicted"/>
<dbReference type="NCBIfam" id="TIGR01640">
    <property type="entry name" value="F_box_assoc_1"/>
    <property type="match status" value="1"/>
</dbReference>
<dbReference type="PANTHER" id="PTHR31111">
    <property type="entry name" value="BNAA05G37150D PROTEIN-RELATED"/>
    <property type="match status" value="1"/>
</dbReference>
<feature type="domain" description="F-box associated beta-propeller type 3" evidence="1">
    <location>
        <begin position="252"/>
        <end position="318"/>
    </location>
</feature>
<accession>A0ABQ7XKI5</accession>
<reference evidence="2 3" key="1">
    <citation type="submission" date="2021-05" db="EMBL/GenBank/DDBJ databases">
        <title>Genome Assembly of Synthetic Allotetraploid Brassica napus Reveals Homoeologous Exchanges between Subgenomes.</title>
        <authorList>
            <person name="Davis J.T."/>
        </authorList>
    </citation>
    <scope>NUCLEOTIDE SEQUENCE [LARGE SCALE GENOMIC DNA]</scope>
    <source>
        <strain evidence="3">cv. Da-Ae</strain>
        <tissue evidence="2">Seedling</tissue>
    </source>
</reference>
<organism evidence="2 3">
    <name type="scientific">Brassica napus</name>
    <name type="common">Rape</name>
    <dbReference type="NCBI Taxonomy" id="3708"/>
    <lineage>
        <taxon>Eukaryota</taxon>
        <taxon>Viridiplantae</taxon>
        <taxon>Streptophyta</taxon>
        <taxon>Embryophyta</taxon>
        <taxon>Tracheophyta</taxon>
        <taxon>Spermatophyta</taxon>
        <taxon>Magnoliopsida</taxon>
        <taxon>eudicotyledons</taxon>
        <taxon>Gunneridae</taxon>
        <taxon>Pentapetalae</taxon>
        <taxon>rosids</taxon>
        <taxon>malvids</taxon>
        <taxon>Brassicales</taxon>
        <taxon>Brassicaceae</taxon>
        <taxon>Brassiceae</taxon>
        <taxon>Brassica</taxon>
    </lineage>
</organism>
<dbReference type="Pfam" id="PF08268">
    <property type="entry name" value="FBA_3"/>
    <property type="match status" value="2"/>
</dbReference>
<dbReference type="PANTHER" id="PTHR31111:SF37">
    <property type="entry name" value="F-BOX ONLY PROTEIN 8"/>
    <property type="match status" value="1"/>
</dbReference>
<gene>
    <name evidence="2" type="ORF">HID58_084720</name>
</gene>
<evidence type="ECO:0000313" key="3">
    <source>
        <dbReference type="Proteomes" id="UP000824890"/>
    </source>
</evidence>
<name>A0ABQ7XKI5_BRANA</name>
<comment type="caution">
    <text evidence="2">The sequence shown here is derived from an EMBL/GenBank/DDBJ whole genome shotgun (WGS) entry which is preliminary data.</text>
</comment>
<dbReference type="InterPro" id="IPR013187">
    <property type="entry name" value="F-box-assoc_dom_typ3"/>
</dbReference>
<protein>
    <recommendedName>
        <fullName evidence="1">F-box associated beta-propeller type 3 domain-containing protein</fullName>
    </recommendedName>
</protein>
<feature type="domain" description="F-box associated beta-propeller type 3" evidence="1">
    <location>
        <begin position="81"/>
        <end position="248"/>
    </location>
</feature>
<keyword evidence="3" id="KW-1185">Reference proteome</keyword>
<dbReference type="EMBL" id="JAGKQM010000019">
    <property type="protein sequence ID" value="KAH0856459.1"/>
    <property type="molecule type" value="Genomic_DNA"/>
</dbReference>